<dbReference type="Pfam" id="PF26361">
    <property type="entry name" value="MIB_arm"/>
    <property type="match status" value="1"/>
</dbReference>
<feature type="domain" description="Mycoplasma immunoglobulin binding protein M2" evidence="5">
    <location>
        <begin position="551"/>
        <end position="742"/>
    </location>
</feature>
<feature type="chain" id="PRO_5042822313" evidence="1">
    <location>
        <begin position="28"/>
        <end position="751"/>
    </location>
</feature>
<evidence type="ECO:0000313" key="6">
    <source>
        <dbReference type="EMBL" id="WFQ95055.1"/>
    </source>
</evidence>
<dbReference type="EMBL" id="CP113499">
    <property type="protein sequence ID" value="WFQ95055.1"/>
    <property type="molecule type" value="Genomic_DNA"/>
</dbReference>
<dbReference type="InterPro" id="IPR058861">
    <property type="entry name" value="MIB_arm"/>
</dbReference>
<feature type="signal peptide" evidence="1">
    <location>
        <begin position="1"/>
        <end position="27"/>
    </location>
</feature>
<evidence type="ECO:0000313" key="7">
    <source>
        <dbReference type="Proteomes" id="UP001178740"/>
    </source>
</evidence>
<protein>
    <submittedName>
        <fullName evidence="6">Immunoglobulin binding protein MIB</fullName>
    </submittedName>
</protein>
<evidence type="ECO:0000259" key="2">
    <source>
        <dbReference type="Pfam" id="PF09610"/>
    </source>
</evidence>
<feature type="domain" description="IgG-blocking virulence" evidence="3">
    <location>
        <begin position="340"/>
        <end position="540"/>
    </location>
</feature>
<dbReference type="AlphaFoldDB" id="A0AAQ3HZW3"/>
<dbReference type="NCBIfam" id="TIGR04524">
    <property type="entry name" value="mycoplas_M_dom"/>
    <property type="match status" value="1"/>
</dbReference>
<feature type="domain" description="Mycoplasma immunoglobulin binding protein arm" evidence="4">
    <location>
        <begin position="181"/>
        <end position="335"/>
    </location>
</feature>
<dbReference type="Proteomes" id="UP001178740">
    <property type="component" value="Chromosome"/>
</dbReference>
<feature type="domain" description="Mycoplasma virulence signal" evidence="2">
    <location>
        <begin position="1"/>
        <end position="32"/>
    </location>
</feature>
<reference evidence="6" key="1">
    <citation type="submission" date="2022-11" db="EMBL/GenBank/DDBJ databases">
        <title>Comparative genomic analysis of Mycoplasma feriruminatoris and the Mycoplasma mycoides cluster.</title>
        <authorList>
            <person name="Baby V."/>
            <person name="Ambroset C."/>
            <person name="Gaurivaud P."/>
            <person name="Boury C."/>
            <person name="Guichoux E."/>
            <person name="Lartigue C."/>
            <person name="Tardy F."/>
            <person name="Sirand-Pugnet P."/>
        </authorList>
    </citation>
    <scope>NUCLEOTIDE SEQUENCE</scope>
    <source>
        <strain evidence="6">L15407</strain>
    </source>
</reference>
<evidence type="ECO:0000259" key="3">
    <source>
        <dbReference type="Pfam" id="PF26360"/>
    </source>
</evidence>
<name>A0AAQ3HZW3_9MOLU</name>
<sequence>MYFLKKKKNKILVLALAASLATSVSFGSVIYYSFSDANISFDTTSNGITDAELAPIHNAINDAIVSNRDNKLKPSPERIIKEAEKKIEEKIIIPPAKKEEKIEAAKPILKPVVKKPDAPLTTPKITRRRQKITISGIEVEAEIEGPPAFVVHQRDKDRGIANPTRPYQNHTVSRILNVTVTKELKEQVAKDALSGGTGYDEGAGLFNNSIFNVFKEEFKSSKGLDDILSSLESVAHQNSGTFQNTLERYKKLLDSGNVTKFLTKKGQEEYPKLKSKFQTKNQEYIWLIANLDQSKFTKIASTSEKYLEKGLTISPRSAFINENGEIDSNGWGPPDEYNTVTSRLRKDNSEYRVFDYDEYYSRSSDRIENGTYSGWVKEDVSEKYASTYNFKPGEGIRFSRLDRINPNPAKGKLNSGLVLELDVSNDAAYNKSKKLIEDLKKNNEEVTSYRIKNMGAKNSDQAFKDILAALPNNIQQLELFFSDKATNTASLIALENKSIKELSLYTNGNSLKKGWSYNPLALRNTTWINTIDYNVSAEYPTYPPITTRITFNTLAFDQDDYKNDNDYQRINDGLRMVYYARNNEPFFQGGHGPGLSPDDKLGQNSYPTGLDFTRVTNIKSLKGLQFNDDLNTSNEPRKITELTLYNNKDYFEISSDELNVANLEHLSTGDGNPEKPKIHFSNGSTTTKLRISGKTKLNDEGKRNLDKYLDYNETIKNSGKQIQVSSDTTELKEQLSSWGYNVITASDITFT</sequence>
<dbReference type="NCBIfam" id="TIGR02184">
    <property type="entry name" value="Myco_arth_vir_N"/>
    <property type="match status" value="1"/>
</dbReference>
<dbReference type="Pfam" id="PF26360">
    <property type="entry name" value="MIB_M1"/>
    <property type="match status" value="1"/>
</dbReference>
<proteinExistence type="predicted"/>
<dbReference type="Pfam" id="PF26364">
    <property type="entry name" value="MIB_M2"/>
    <property type="match status" value="1"/>
</dbReference>
<evidence type="ECO:0000259" key="5">
    <source>
        <dbReference type="Pfam" id="PF26364"/>
    </source>
</evidence>
<dbReference type="RefSeq" id="WP_278300469.1">
    <property type="nucleotide sequence ID" value="NZ_CP113499.1"/>
</dbReference>
<dbReference type="InterPro" id="IPR030941">
    <property type="entry name" value="Predic_Ig_block"/>
</dbReference>
<dbReference type="NCBIfam" id="TIGR04526">
    <property type="entry name" value="predic_Ig_block"/>
    <property type="match status" value="1"/>
</dbReference>
<accession>A0AAQ3HZW3</accession>
<evidence type="ECO:0000259" key="4">
    <source>
        <dbReference type="Pfam" id="PF26361"/>
    </source>
</evidence>
<gene>
    <name evidence="6" type="primary">migB4</name>
    <name evidence="6" type="ORF">MFERI15407_00303</name>
</gene>
<keyword evidence="1" id="KW-0732">Signal</keyword>
<dbReference type="InterPro" id="IPR058860">
    <property type="entry name" value="MIB_M2"/>
</dbReference>
<evidence type="ECO:0000256" key="1">
    <source>
        <dbReference type="SAM" id="SignalP"/>
    </source>
</evidence>
<dbReference type="InterPro" id="IPR011732">
    <property type="entry name" value="Mycoplasma_virulence_signal"/>
</dbReference>
<dbReference type="InterPro" id="IPR030942">
    <property type="entry name" value="Mycoplas_M_dom"/>
</dbReference>
<organism evidence="6 7">
    <name type="scientific">Mycoplasma feriruminatoris</name>
    <dbReference type="NCBI Taxonomy" id="1179777"/>
    <lineage>
        <taxon>Bacteria</taxon>
        <taxon>Bacillati</taxon>
        <taxon>Mycoplasmatota</taxon>
        <taxon>Mollicutes</taxon>
        <taxon>Mycoplasmataceae</taxon>
        <taxon>Mycoplasma</taxon>
    </lineage>
</organism>
<dbReference type="Pfam" id="PF09610">
    <property type="entry name" value="Myco_arth_vir_N"/>
    <property type="match status" value="1"/>
</dbReference>